<dbReference type="GO" id="GO:0005737">
    <property type="term" value="C:cytoplasm"/>
    <property type="evidence" value="ECO:0007669"/>
    <property type="project" value="TreeGrafter"/>
</dbReference>
<dbReference type="Gene3D" id="1.25.40.10">
    <property type="entry name" value="Tetratricopeptide repeat domain"/>
    <property type="match status" value="1"/>
</dbReference>
<protein>
    <submittedName>
        <fullName evidence="4">Inactive TPR repeat-containing thioredoxin TTL3-like</fullName>
    </submittedName>
</protein>
<feature type="repeat" description="TPR" evidence="1">
    <location>
        <begin position="225"/>
        <end position="258"/>
    </location>
</feature>
<keyword evidence="1" id="KW-0802">TPR repeat</keyword>
<feature type="compositionally biased region" description="Low complexity" evidence="2">
    <location>
        <begin position="31"/>
        <end position="47"/>
    </location>
</feature>
<feature type="compositionally biased region" description="Polar residues" evidence="2">
    <location>
        <begin position="176"/>
        <end position="189"/>
    </location>
</feature>
<dbReference type="PANTHER" id="PTHR46050">
    <property type="entry name" value="TPR REPEAT-CONTAINING THIOREDOXIN"/>
    <property type="match status" value="1"/>
</dbReference>
<proteinExistence type="predicted"/>
<evidence type="ECO:0000256" key="2">
    <source>
        <dbReference type="SAM" id="MobiDB-lite"/>
    </source>
</evidence>
<dbReference type="SUPFAM" id="SSF48452">
    <property type="entry name" value="TPR-like"/>
    <property type="match status" value="2"/>
</dbReference>
<reference evidence="3" key="1">
    <citation type="journal article" date="2019" name="Database">
        <title>The radish genome database (RadishGD): an integrated information resource for radish genomics.</title>
        <authorList>
            <person name="Yu H.J."/>
            <person name="Baek S."/>
            <person name="Lee Y.J."/>
            <person name="Cho A."/>
            <person name="Mun J.H."/>
        </authorList>
    </citation>
    <scope>NUCLEOTIDE SEQUENCE [LARGE SCALE GENOMIC DNA]</scope>
    <source>
        <strain evidence="3">cv. WK10039</strain>
    </source>
</reference>
<evidence type="ECO:0000313" key="3">
    <source>
        <dbReference type="Proteomes" id="UP000504610"/>
    </source>
</evidence>
<feature type="compositionally biased region" description="Polar residues" evidence="2">
    <location>
        <begin position="112"/>
        <end position="123"/>
    </location>
</feature>
<dbReference type="PANTHER" id="PTHR46050:SF7">
    <property type="entry name" value="TETRATRICOPEPTIDE REPEAT (TPR)-LIKE SUPERFAMILY PROTEIN"/>
    <property type="match status" value="1"/>
</dbReference>
<feature type="region of interest" description="Disordered" evidence="2">
    <location>
        <begin position="176"/>
        <end position="215"/>
    </location>
</feature>
<evidence type="ECO:0000313" key="4">
    <source>
        <dbReference type="RefSeq" id="XP_018475537.2"/>
    </source>
</evidence>
<dbReference type="KEGG" id="rsz:108846837"/>
<feature type="region of interest" description="Disordered" evidence="2">
    <location>
        <begin position="25"/>
        <end position="47"/>
    </location>
</feature>
<dbReference type="InterPro" id="IPR011990">
    <property type="entry name" value="TPR-like_helical_dom_sf"/>
</dbReference>
<keyword evidence="3" id="KW-1185">Reference proteome</keyword>
<organism evidence="3 4">
    <name type="scientific">Raphanus sativus</name>
    <name type="common">Radish</name>
    <name type="synonym">Raphanus raphanistrum var. sativus</name>
    <dbReference type="NCBI Taxonomy" id="3726"/>
    <lineage>
        <taxon>Eukaryota</taxon>
        <taxon>Viridiplantae</taxon>
        <taxon>Streptophyta</taxon>
        <taxon>Embryophyta</taxon>
        <taxon>Tracheophyta</taxon>
        <taxon>Spermatophyta</taxon>
        <taxon>Magnoliopsida</taxon>
        <taxon>eudicotyledons</taxon>
        <taxon>Gunneridae</taxon>
        <taxon>Pentapetalae</taxon>
        <taxon>rosids</taxon>
        <taxon>malvids</taxon>
        <taxon>Brassicales</taxon>
        <taxon>Brassicaceae</taxon>
        <taxon>Brassiceae</taxon>
        <taxon>Raphanus</taxon>
    </lineage>
</organism>
<feature type="region of interest" description="Disordered" evidence="2">
    <location>
        <begin position="79"/>
        <end position="126"/>
    </location>
</feature>
<dbReference type="InterPro" id="IPR044534">
    <property type="entry name" value="TTL1-4"/>
</dbReference>
<accession>A0A6J0MSV8</accession>
<feature type="compositionally biased region" description="Low complexity" evidence="2">
    <location>
        <begin position="87"/>
        <end position="111"/>
    </location>
</feature>
<feature type="compositionally biased region" description="Polar residues" evidence="2">
    <location>
        <begin position="201"/>
        <end position="212"/>
    </location>
</feature>
<dbReference type="SMART" id="SM00028">
    <property type="entry name" value="TPR"/>
    <property type="match status" value="7"/>
</dbReference>
<gene>
    <name evidence="4" type="primary">LOC108846837</name>
</gene>
<dbReference type="PROSITE" id="PS50005">
    <property type="entry name" value="TPR"/>
    <property type="match status" value="1"/>
</dbReference>
<dbReference type="AlphaFoldDB" id="A0A6J0MSV8"/>
<dbReference type="GeneID" id="108846837"/>
<reference evidence="4" key="2">
    <citation type="submission" date="2025-08" db="UniProtKB">
        <authorList>
            <consortium name="RefSeq"/>
        </authorList>
    </citation>
    <scope>IDENTIFICATION</scope>
    <source>
        <tissue evidence="4">Leaf</tissue>
    </source>
</reference>
<dbReference type="RefSeq" id="XP_018475537.2">
    <property type="nucleotide sequence ID" value="XM_018620035.2"/>
</dbReference>
<sequence>MAESRVKKKWRCGLLGLVGRCGLRSKKSTATNGGSNKSTMSSSNASTACINTPNIQFTKSPGIELSAKKLQEHKVSPEPIQLPDQIQNPISKPSSNQNPNNQHPDNDGNQQESTNPEPVQQQARKVPREAIGLSGELESMIMDNQKAKGIKGSMVRASSGNVMLFGNLGNLKQPGTTAVGKQNQTNVQNNEERQTSDVVAPTTSVSDNQEQPGSLCREVSTRMDPETLKTMGNEDYKNGNYLEALALYDAAIAIDPKKAAYRSNKSAALAALGRILEAVFECKEAIRIEPHYHKAQHRLAYLYLRLGEVENSIYHFKHAGPEADQEDVSKAKTVQTLLNKCTEAKRLRDWNTLIKETGNIIDSGADAAPHVYALRAEAFLKSYRHQEADDALSRCPVLDVEMSTKYYGPIGYAGFLVVWAQVHMSSGRFGEAVEAIQRAKKLDGNNREVSMVLRRAQAVMEARSKGNDFFKAGRFQEASAAYGEGLDHDSRNSVLLCNRAACLSKMGQFERAVEDSSAALAVRPAYAKARLRRADCNAKLGNWESAIRDYEILRKETPEDEEVIKGLSEAQKQLMERSDHREIDQEVTN</sequence>
<dbReference type="Proteomes" id="UP000504610">
    <property type="component" value="Chromosome 3"/>
</dbReference>
<dbReference type="OrthoDB" id="2335338at2759"/>
<dbReference type="Pfam" id="PF13432">
    <property type="entry name" value="TPR_16"/>
    <property type="match status" value="2"/>
</dbReference>
<name>A0A6J0MSV8_RAPSA</name>
<dbReference type="InterPro" id="IPR019734">
    <property type="entry name" value="TPR_rpt"/>
</dbReference>
<evidence type="ECO:0000256" key="1">
    <source>
        <dbReference type="PROSITE-ProRule" id="PRU00339"/>
    </source>
</evidence>